<reference evidence="4" key="1">
    <citation type="submission" date="2023-03" db="EMBL/GenBank/DDBJ databases">
        <title>Massive genome expansion in bonnet fungi (Mycena s.s.) driven by repeated elements and novel gene families across ecological guilds.</title>
        <authorList>
            <consortium name="Lawrence Berkeley National Laboratory"/>
            <person name="Harder C.B."/>
            <person name="Miyauchi S."/>
            <person name="Viragh M."/>
            <person name="Kuo A."/>
            <person name="Thoen E."/>
            <person name="Andreopoulos B."/>
            <person name="Lu D."/>
            <person name="Skrede I."/>
            <person name="Drula E."/>
            <person name="Henrissat B."/>
            <person name="Morin E."/>
            <person name="Kohler A."/>
            <person name="Barry K."/>
            <person name="LaButti K."/>
            <person name="Morin E."/>
            <person name="Salamov A."/>
            <person name="Lipzen A."/>
            <person name="Mereny Z."/>
            <person name="Hegedus B."/>
            <person name="Baldrian P."/>
            <person name="Stursova M."/>
            <person name="Weitz H."/>
            <person name="Taylor A."/>
            <person name="Grigoriev I.V."/>
            <person name="Nagy L.G."/>
            <person name="Martin F."/>
            <person name="Kauserud H."/>
        </authorList>
    </citation>
    <scope>NUCLEOTIDE SEQUENCE</scope>
    <source>
        <strain evidence="4">CBHHK002</strain>
    </source>
</reference>
<dbReference type="AlphaFoldDB" id="A0AAD7ENJ4"/>
<dbReference type="EMBL" id="JARIHO010000029">
    <property type="protein sequence ID" value="KAJ7337578.1"/>
    <property type="molecule type" value="Genomic_DNA"/>
</dbReference>
<organism evidence="4 5">
    <name type="scientific">Mycena albidolilacea</name>
    <dbReference type="NCBI Taxonomy" id="1033008"/>
    <lineage>
        <taxon>Eukaryota</taxon>
        <taxon>Fungi</taxon>
        <taxon>Dikarya</taxon>
        <taxon>Basidiomycota</taxon>
        <taxon>Agaricomycotina</taxon>
        <taxon>Agaricomycetes</taxon>
        <taxon>Agaricomycetidae</taxon>
        <taxon>Agaricales</taxon>
        <taxon>Marasmiineae</taxon>
        <taxon>Mycenaceae</taxon>
        <taxon>Mycena</taxon>
    </lineage>
</organism>
<evidence type="ECO:0000313" key="4">
    <source>
        <dbReference type="EMBL" id="KAJ7337578.1"/>
    </source>
</evidence>
<accession>A0AAD7ENJ4</accession>
<feature type="region of interest" description="Disordered" evidence="2">
    <location>
        <begin position="306"/>
        <end position="337"/>
    </location>
</feature>
<dbReference type="Pfam" id="PF00035">
    <property type="entry name" value="dsrm"/>
    <property type="match status" value="1"/>
</dbReference>
<dbReference type="PROSITE" id="PS50137">
    <property type="entry name" value="DS_RBD"/>
    <property type="match status" value="1"/>
</dbReference>
<proteinExistence type="predicted"/>
<keyword evidence="5" id="KW-1185">Reference proteome</keyword>
<evidence type="ECO:0000256" key="1">
    <source>
        <dbReference type="PROSITE-ProRule" id="PRU00266"/>
    </source>
</evidence>
<gene>
    <name evidence="4" type="ORF">DFH08DRAFT_783954</name>
</gene>
<protein>
    <recommendedName>
        <fullName evidence="3">DRBM domain-containing protein</fullName>
    </recommendedName>
</protein>
<dbReference type="Proteomes" id="UP001218218">
    <property type="component" value="Unassembled WGS sequence"/>
</dbReference>
<evidence type="ECO:0000256" key="2">
    <source>
        <dbReference type="SAM" id="MobiDB-lite"/>
    </source>
</evidence>
<dbReference type="SUPFAM" id="SSF54768">
    <property type="entry name" value="dsRNA-binding domain-like"/>
    <property type="match status" value="1"/>
</dbReference>
<feature type="domain" description="DRBM" evidence="3">
    <location>
        <begin position="441"/>
        <end position="508"/>
    </location>
</feature>
<keyword evidence="1" id="KW-0694">RNA-binding</keyword>
<dbReference type="InterPro" id="IPR014720">
    <property type="entry name" value="dsRBD_dom"/>
</dbReference>
<dbReference type="GO" id="GO:0003723">
    <property type="term" value="F:RNA binding"/>
    <property type="evidence" value="ECO:0007669"/>
    <property type="project" value="UniProtKB-UniRule"/>
</dbReference>
<sequence length="514" mass="56286">MSDSHLYTRLLLPKRHGYPLSCPAPYGDAPLEARRAGIQIGDVGVIMPDGSFDVIFSICCASHDPINRFGLPRGFEQVHLGYEDIACRPGYHDPGSHVSNTTINKRRLGVDAGTESNVFFPVGAGAVVEISTSSKETAVLLLPHGASRVNLRPLDKFRNYAIKHAQRWYEFVNGSLERRVENGDLYLVTGMDKSSSWSITAAENQSEDCNISLKLKAAQVGAVQTSYIWEWENASSFAASGPRRPPEEQAWGENQTVFLRGYKVAIRSMPLKKSAKAVSIMDSKPSEILFKSGFVPFSPSPSGGGARRFFRGASASGPSDDAERKSPPSSDSGASDDEKLVEYFPSSTKAYHPGDVINEYLLGTFPDALVAVTHDDEWLSLLTENEEEIPGVPELNRRIVDKYLTDKCMIETFSDGVWLTNLIEPTLSNDSSPEPISEHLSHRTWLNNVAQQLGHTISYETSWTGPSDKRQWTARVYVNNVEYGRGTGGSSGSARDGAAKQALVALGILDLIPK</sequence>
<comment type="caution">
    <text evidence="4">The sequence shown here is derived from an EMBL/GenBank/DDBJ whole genome shotgun (WGS) entry which is preliminary data.</text>
</comment>
<dbReference type="SMART" id="SM00358">
    <property type="entry name" value="DSRM"/>
    <property type="match status" value="1"/>
</dbReference>
<evidence type="ECO:0000313" key="5">
    <source>
        <dbReference type="Proteomes" id="UP001218218"/>
    </source>
</evidence>
<name>A0AAD7ENJ4_9AGAR</name>
<dbReference type="Gene3D" id="3.30.160.20">
    <property type="match status" value="1"/>
</dbReference>
<evidence type="ECO:0000259" key="3">
    <source>
        <dbReference type="PROSITE" id="PS50137"/>
    </source>
</evidence>